<evidence type="ECO:0000256" key="4">
    <source>
        <dbReference type="ARBA" id="ARBA00023157"/>
    </source>
</evidence>
<dbReference type="InterPro" id="IPR029058">
    <property type="entry name" value="AB_hydrolase_fold"/>
</dbReference>
<proteinExistence type="evidence at transcript level"/>
<accession>A0A1U9X1T5</accession>
<name>A0A1U9X1T5_CNAME</name>
<dbReference type="InterPro" id="IPR019819">
    <property type="entry name" value="Carboxylesterase_B_CS"/>
</dbReference>
<dbReference type="ESTHER" id="cname-a0a1u9x1t5">
    <property type="family name" value="Carb_B_Arthropoda"/>
</dbReference>
<keyword evidence="5" id="KW-0325">Glycoprotein</keyword>
<dbReference type="AlphaFoldDB" id="A0A1U9X1T5"/>
<evidence type="ECO:0000256" key="2">
    <source>
        <dbReference type="ARBA" id="ARBA00022487"/>
    </source>
</evidence>
<evidence type="ECO:0000256" key="5">
    <source>
        <dbReference type="ARBA" id="ARBA00023180"/>
    </source>
</evidence>
<dbReference type="PANTHER" id="PTHR43142">
    <property type="entry name" value="CARBOXYLIC ESTER HYDROLASE"/>
    <property type="match status" value="1"/>
</dbReference>
<evidence type="ECO:0000256" key="1">
    <source>
        <dbReference type="ARBA" id="ARBA00005964"/>
    </source>
</evidence>
<keyword evidence="3 6" id="KW-0378">Hydrolase</keyword>
<dbReference type="PANTHER" id="PTHR43142:SF1">
    <property type="entry name" value="CARBOXYLIC ESTER HYDROLASE"/>
    <property type="match status" value="1"/>
</dbReference>
<evidence type="ECO:0000256" key="3">
    <source>
        <dbReference type="ARBA" id="ARBA00022801"/>
    </source>
</evidence>
<dbReference type="PROSITE" id="PS00122">
    <property type="entry name" value="CARBOXYLESTERASE_B_1"/>
    <property type="match status" value="1"/>
</dbReference>
<keyword evidence="2" id="KW-0719">Serine esterase</keyword>
<dbReference type="GO" id="GO:0052689">
    <property type="term" value="F:carboxylic ester hydrolase activity"/>
    <property type="evidence" value="ECO:0007669"/>
    <property type="project" value="UniProtKB-KW"/>
</dbReference>
<dbReference type="EC" id="3.1.1.-" evidence="6"/>
<protein>
    <recommendedName>
        <fullName evidence="6">Carboxylic ester hydrolase</fullName>
        <ecNumber evidence="6">3.1.1.-</ecNumber>
    </recommendedName>
</protein>
<dbReference type="InterPro" id="IPR002018">
    <property type="entry name" value="CarbesteraseB"/>
</dbReference>
<comment type="similarity">
    <text evidence="1 6">Belongs to the type-B carboxylesterase/lipase family.</text>
</comment>
<evidence type="ECO:0000259" key="7">
    <source>
        <dbReference type="Pfam" id="PF00135"/>
    </source>
</evidence>
<dbReference type="Pfam" id="PF00135">
    <property type="entry name" value="COesterase"/>
    <property type="match status" value="1"/>
</dbReference>
<organism evidence="8">
    <name type="scientific">Cnaphalocrocis medinalis</name>
    <name type="common">Rice leaffolder moth</name>
    <dbReference type="NCBI Taxonomy" id="437488"/>
    <lineage>
        <taxon>Eukaryota</taxon>
        <taxon>Metazoa</taxon>
        <taxon>Ecdysozoa</taxon>
        <taxon>Arthropoda</taxon>
        <taxon>Hexapoda</taxon>
        <taxon>Insecta</taxon>
        <taxon>Pterygota</taxon>
        <taxon>Neoptera</taxon>
        <taxon>Endopterygota</taxon>
        <taxon>Lepidoptera</taxon>
        <taxon>Glossata</taxon>
        <taxon>Ditrysia</taxon>
        <taxon>Pyraloidea</taxon>
        <taxon>Crambidae</taxon>
        <taxon>Pyraustinae</taxon>
        <taxon>Cnaphalocrocis</taxon>
    </lineage>
</organism>
<dbReference type="PROSITE" id="PS00941">
    <property type="entry name" value="CARBOXYLESTERASE_B_2"/>
    <property type="match status" value="1"/>
</dbReference>
<dbReference type="InterPro" id="IPR019826">
    <property type="entry name" value="Carboxylesterase_B_AS"/>
</dbReference>
<sequence>MSSPIVEVQGGKLKGEVNKTVDNVEFLTFKGIPYAKPPVGELRFSIPVPPEPWDGIRDATKDCNICAQFDSTSQSVVGDEDCLYLNVYTPKLLTDGTLMPVMVFIHGGGFIHGHGTNYSAHSPDYLIEKDVVIVSFNYRLGILGFLSLDCKDAPGNMGLRDQVQALKWVQKNIKQFGGDPDNVTIFGFSAGGASVEYLLLSPLARGLFHKAIAQSGSTLLPWAQNHKLKKLAYKIPSTKGKAITTDQDLLSFLKNLPIKDLIALSITAMSTSTFRGGIYFGFVPTIEKPGDWEPFLDKKPYDLLSRGEFTKVPFMSGCCTHEGLLMLATEELLARLEKLVKEKFFFEFLPFDIAEGDKLEMENKLKSAYLDAQHEFDDNNAFAIDFFTDVDFFGGGYISSCLIAKRSSPVYFFEFAYDGGLNYLKKKYNIHHKGACHGDEGGYLLKSEILRNSKVSKTDELVRNRLVEMWTNFAKYGNPTPQVNELLPIKWEPVTETGLAYLYIDENIKMKDELYPARTKLFKDLFAKYDLLSA</sequence>
<dbReference type="Gene3D" id="3.40.50.1820">
    <property type="entry name" value="alpha/beta hydrolase"/>
    <property type="match status" value="1"/>
</dbReference>
<evidence type="ECO:0000256" key="6">
    <source>
        <dbReference type="RuleBase" id="RU361235"/>
    </source>
</evidence>
<keyword evidence="4" id="KW-1015">Disulfide bond</keyword>
<dbReference type="EMBL" id="KY021824">
    <property type="protein sequence ID" value="AQY62713.1"/>
    <property type="molecule type" value="mRNA"/>
</dbReference>
<dbReference type="SUPFAM" id="SSF53474">
    <property type="entry name" value="alpha/beta-Hydrolases"/>
    <property type="match status" value="1"/>
</dbReference>
<feature type="domain" description="Carboxylesterase type B" evidence="7">
    <location>
        <begin position="3"/>
        <end position="519"/>
    </location>
</feature>
<evidence type="ECO:0000313" key="8">
    <source>
        <dbReference type="EMBL" id="AQY62713.1"/>
    </source>
</evidence>
<reference evidence="8" key="1">
    <citation type="submission" date="2016-10" db="EMBL/GenBank/DDBJ databases">
        <title>Identification of putative carboxylesterase genes from the rice leaffolder, Cnaphalocrocis medinalis.</title>
        <authorList>
            <person name="Liu S."/>
        </authorList>
    </citation>
    <scope>NUCLEOTIDE SEQUENCE</scope>
    <source>
        <strain evidence="8">HF</strain>
    </source>
</reference>